<evidence type="ECO:0000256" key="3">
    <source>
        <dbReference type="ARBA" id="ARBA00022692"/>
    </source>
</evidence>
<organism evidence="9">
    <name type="scientific">Bradyrhizobium diazoefficiens</name>
    <dbReference type="NCBI Taxonomy" id="1355477"/>
    <lineage>
        <taxon>Bacteria</taxon>
        <taxon>Pseudomonadati</taxon>
        <taxon>Pseudomonadota</taxon>
        <taxon>Alphaproteobacteria</taxon>
        <taxon>Hyphomicrobiales</taxon>
        <taxon>Nitrobacteraceae</taxon>
        <taxon>Bradyrhizobium</taxon>
    </lineage>
</organism>
<name>A0A810AER2_9BRAD</name>
<feature type="domain" description="Cardiolipin synthase N-terminal" evidence="7">
    <location>
        <begin position="24"/>
        <end position="68"/>
    </location>
</feature>
<evidence type="ECO:0000256" key="4">
    <source>
        <dbReference type="ARBA" id="ARBA00022989"/>
    </source>
</evidence>
<dbReference type="Pfam" id="PF13396">
    <property type="entry name" value="PLDc_N"/>
    <property type="match status" value="1"/>
</dbReference>
<evidence type="ECO:0000256" key="5">
    <source>
        <dbReference type="ARBA" id="ARBA00023136"/>
    </source>
</evidence>
<evidence type="ECO:0000313" key="8">
    <source>
        <dbReference type="EMBL" id="BCE53381.1"/>
    </source>
</evidence>
<keyword evidence="4 6" id="KW-1133">Transmembrane helix</keyword>
<dbReference type="GO" id="GO:0005886">
    <property type="term" value="C:plasma membrane"/>
    <property type="evidence" value="ECO:0007669"/>
    <property type="project" value="UniProtKB-SubCell"/>
</dbReference>
<feature type="transmembrane region" description="Helical" evidence="6">
    <location>
        <begin position="12"/>
        <end position="34"/>
    </location>
</feature>
<comment type="subcellular location">
    <subcellularLocation>
        <location evidence="1">Cell membrane</location>
        <topology evidence="1">Multi-pass membrane protein</topology>
    </subcellularLocation>
</comment>
<keyword evidence="3 6" id="KW-0812">Transmembrane</keyword>
<dbReference type="EMBL" id="AP023095">
    <property type="protein sequence ID" value="BCE53381.1"/>
    <property type="molecule type" value="Genomic_DNA"/>
</dbReference>
<evidence type="ECO:0000259" key="7">
    <source>
        <dbReference type="Pfam" id="PF13396"/>
    </source>
</evidence>
<reference evidence="9" key="2">
    <citation type="submission" date="2020-05" db="EMBL/GenBank/DDBJ databases">
        <title>Complete genome sequence of Bradyrhizobium diazoefficiens XF6 isolated from soybean nodule.</title>
        <authorList>
            <person name="Noda R."/>
            <person name="Kakizaki K."/>
            <person name="Minamisawa K."/>
        </authorList>
    </citation>
    <scope>NUCLEOTIDE SEQUENCE</scope>
    <source>
        <strain evidence="9">XF6</strain>
    </source>
</reference>
<dbReference type="InterPro" id="IPR027379">
    <property type="entry name" value="CLS_N"/>
</dbReference>
<dbReference type="RefSeq" id="WP_182869565.1">
    <property type="nucleotide sequence ID" value="NZ_AP022638.1"/>
</dbReference>
<proteinExistence type="predicted"/>
<accession>A0A810AER2</accession>
<dbReference type="AlphaFoldDB" id="A0A810AER2"/>
<feature type="transmembrane region" description="Helical" evidence="6">
    <location>
        <begin position="49"/>
        <end position="68"/>
    </location>
</feature>
<evidence type="ECO:0000313" key="9">
    <source>
        <dbReference type="EMBL" id="BCE62100.1"/>
    </source>
</evidence>
<evidence type="ECO:0000256" key="2">
    <source>
        <dbReference type="ARBA" id="ARBA00022475"/>
    </source>
</evidence>
<gene>
    <name evidence="8" type="ORF">XF5B_08930</name>
    <name evidence="9" type="ORF">XF6B_08990</name>
</gene>
<evidence type="ECO:0000256" key="6">
    <source>
        <dbReference type="SAM" id="Phobius"/>
    </source>
</evidence>
<keyword evidence="2" id="KW-1003">Cell membrane</keyword>
<reference evidence="8" key="1">
    <citation type="submission" date="2020-05" db="EMBL/GenBank/DDBJ databases">
        <title>Complete genome sequence of Bradyrhizobium diazoefficiens XF5 isolated from soybean nodule.</title>
        <authorList>
            <person name="Noda R."/>
            <person name="Kakizaki K."/>
            <person name="Minamisawa K."/>
        </authorList>
    </citation>
    <scope>NUCLEOTIDE SEQUENCE</scope>
    <source>
        <strain evidence="8">XF5</strain>
    </source>
</reference>
<keyword evidence="5 6" id="KW-0472">Membrane</keyword>
<protein>
    <submittedName>
        <fullName evidence="9">Membrane protein</fullName>
    </submittedName>
</protein>
<dbReference type="EMBL" id="AP023096">
    <property type="protein sequence ID" value="BCE62100.1"/>
    <property type="molecule type" value="Genomic_DNA"/>
</dbReference>
<evidence type="ECO:0000256" key="1">
    <source>
        <dbReference type="ARBA" id="ARBA00004651"/>
    </source>
</evidence>
<sequence>MFFVQEGFTYRNFLMDMIAIFAFVVWFWLLIVIYGDLFRRHDISGWGKALWVLALVLTSYLGIFAYLITQGRSMAERNAEQAQRAREQLRHIVGFSVADELTKLDQLRKAGSVTDDEYRRLRTRLVS</sequence>